<feature type="transmembrane region" description="Helical" evidence="6">
    <location>
        <begin position="117"/>
        <end position="140"/>
    </location>
</feature>
<evidence type="ECO:0000256" key="3">
    <source>
        <dbReference type="ARBA" id="ARBA00022989"/>
    </source>
</evidence>
<name>A0A177CP36_9PLEO</name>
<dbReference type="InterPro" id="IPR049326">
    <property type="entry name" value="Rhodopsin_dom_fungi"/>
</dbReference>
<keyword evidence="9" id="KW-1185">Reference proteome</keyword>
<dbReference type="STRING" id="1460663.A0A177CP36"/>
<accession>A0A177CP36</accession>
<sequence>CALLELSFKTTFIYYGEGRHVLYLNSYQIEQAYKYSQLVLYPFIFSTAITKISVGFMVLRFSQTRAMRYSMYALMASLIVVNGACIVVLLSFCRPIYATWDIRVKHAVCLSSKILSLASGIQGLWSVVTDLICTSLPLVIVWKLHMGREQKIAVTVLVSFGLVTTGCSIGRCIYYATTKFPPDQTWSGIDLAVWTSLESNIGIFAANLPALGAMLNLKSIIVRCKWLSGPEKYPDFPACDHIGTSLDSQTASAKRTVQVN</sequence>
<dbReference type="Pfam" id="PF20684">
    <property type="entry name" value="Fung_rhodopsin"/>
    <property type="match status" value="1"/>
</dbReference>
<dbReference type="OrthoDB" id="3934549at2759"/>
<evidence type="ECO:0000313" key="8">
    <source>
        <dbReference type="EMBL" id="OAG09283.1"/>
    </source>
</evidence>
<dbReference type="InterPro" id="IPR052337">
    <property type="entry name" value="SAT4-like"/>
</dbReference>
<reference evidence="8 9" key="1">
    <citation type="submission" date="2016-05" db="EMBL/GenBank/DDBJ databases">
        <title>Comparative analysis of secretome profiles of manganese(II)-oxidizing ascomycete fungi.</title>
        <authorList>
            <consortium name="DOE Joint Genome Institute"/>
            <person name="Zeiner C.A."/>
            <person name="Purvine S.O."/>
            <person name="Zink E.M."/>
            <person name="Wu S."/>
            <person name="Pasa-Tolic L."/>
            <person name="Chaput D.L."/>
            <person name="Haridas S."/>
            <person name="Grigoriev I.V."/>
            <person name="Santelli C.M."/>
            <person name="Hansel C.M."/>
        </authorList>
    </citation>
    <scope>NUCLEOTIDE SEQUENCE [LARGE SCALE GENOMIC DNA]</scope>
    <source>
        <strain evidence="8 9">AP3s5-JAC2a</strain>
    </source>
</reference>
<proteinExistence type="inferred from homology"/>
<evidence type="ECO:0000256" key="4">
    <source>
        <dbReference type="ARBA" id="ARBA00023136"/>
    </source>
</evidence>
<evidence type="ECO:0000259" key="7">
    <source>
        <dbReference type="Pfam" id="PF20684"/>
    </source>
</evidence>
<comment type="subcellular location">
    <subcellularLocation>
        <location evidence="1">Membrane</location>
        <topology evidence="1">Multi-pass membrane protein</topology>
    </subcellularLocation>
</comment>
<evidence type="ECO:0000256" key="6">
    <source>
        <dbReference type="SAM" id="Phobius"/>
    </source>
</evidence>
<dbReference type="PANTHER" id="PTHR33048:SF96">
    <property type="entry name" value="INTEGRAL MEMBRANE PROTEIN"/>
    <property type="match status" value="1"/>
</dbReference>
<dbReference type="EMBL" id="KV441549">
    <property type="protein sequence ID" value="OAG09283.1"/>
    <property type="molecule type" value="Genomic_DNA"/>
</dbReference>
<dbReference type="PANTHER" id="PTHR33048">
    <property type="entry name" value="PTH11-LIKE INTEGRAL MEMBRANE PROTEIN (AFU_ORTHOLOGUE AFUA_5G11245)"/>
    <property type="match status" value="1"/>
</dbReference>
<gene>
    <name evidence="8" type="ORF">CC84DRAFT_1081348</name>
</gene>
<evidence type="ECO:0000256" key="5">
    <source>
        <dbReference type="ARBA" id="ARBA00038359"/>
    </source>
</evidence>
<evidence type="ECO:0000256" key="1">
    <source>
        <dbReference type="ARBA" id="ARBA00004141"/>
    </source>
</evidence>
<dbReference type="GeneID" id="28757413"/>
<feature type="transmembrane region" description="Helical" evidence="6">
    <location>
        <begin position="39"/>
        <end position="59"/>
    </location>
</feature>
<evidence type="ECO:0000313" key="9">
    <source>
        <dbReference type="Proteomes" id="UP000077069"/>
    </source>
</evidence>
<keyword evidence="4 6" id="KW-0472">Membrane</keyword>
<keyword evidence="2 6" id="KW-0812">Transmembrane</keyword>
<comment type="similarity">
    <text evidence="5">Belongs to the SAT4 family.</text>
</comment>
<dbReference type="GO" id="GO:0016020">
    <property type="term" value="C:membrane"/>
    <property type="evidence" value="ECO:0007669"/>
    <property type="project" value="UniProtKB-SubCell"/>
</dbReference>
<feature type="non-terminal residue" evidence="8">
    <location>
        <position position="1"/>
    </location>
</feature>
<feature type="transmembrane region" description="Helical" evidence="6">
    <location>
        <begin position="71"/>
        <end position="97"/>
    </location>
</feature>
<evidence type="ECO:0000256" key="2">
    <source>
        <dbReference type="ARBA" id="ARBA00022692"/>
    </source>
</evidence>
<dbReference type="InParanoid" id="A0A177CP36"/>
<keyword evidence="3 6" id="KW-1133">Transmembrane helix</keyword>
<protein>
    <recommendedName>
        <fullName evidence="7">Rhodopsin domain-containing protein</fullName>
    </recommendedName>
</protein>
<feature type="domain" description="Rhodopsin" evidence="7">
    <location>
        <begin position="11"/>
        <end position="215"/>
    </location>
</feature>
<organism evidence="8 9">
    <name type="scientific">Paraphaeosphaeria sporulosa</name>
    <dbReference type="NCBI Taxonomy" id="1460663"/>
    <lineage>
        <taxon>Eukaryota</taxon>
        <taxon>Fungi</taxon>
        <taxon>Dikarya</taxon>
        <taxon>Ascomycota</taxon>
        <taxon>Pezizomycotina</taxon>
        <taxon>Dothideomycetes</taxon>
        <taxon>Pleosporomycetidae</taxon>
        <taxon>Pleosporales</taxon>
        <taxon>Massarineae</taxon>
        <taxon>Didymosphaeriaceae</taxon>
        <taxon>Paraphaeosphaeria</taxon>
    </lineage>
</organism>
<feature type="transmembrane region" description="Helical" evidence="6">
    <location>
        <begin position="152"/>
        <end position="177"/>
    </location>
</feature>
<dbReference type="AlphaFoldDB" id="A0A177CP36"/>
<dbReference type="RefSeq" id="XP_018039648.1">
    <property type="nucleotide sequence ID" value="XM_018173927.1"/>
</dbReference>
<dbReference type="Proteomes" id="UP000077069">
    <property type="component" value="Unassembled WGS sequence"/>
</dbReference>